<dbReference type="KEGG" id="xba:C7S18_07860"/>
<dbReference type="AlphaFoldDB" id="A0A2P1PQI8"/>
<dbReference type="RefSeq" id="WP_106891036.1">
    <property type="nucleotide sequence ID" value="NZ_CP027860.1"/>
</dbReference>
<evidence type="ECO:0000313" key="2">
    <source>
        <dbReference type="Proteomes" id="UP000241074"/>
    </source>
</evidence>
<dbReference type="SUPFAM" id="SSF53474">
    <property type="entry name" value="alpha/beta-Hydrolases"/>
    <property type="match status" value="1"/>
</dbReference>
<dbReference type="Proteomes" id="UP000241074">
    <property type="component" value="Chromosome"/>
</dbReference>
<evidence type="ECO:0000313" key="1">
    <source>
        <dbReference type="EMBL" id="AVP97111.1"/>
    </source>
</evidence>
<reference evidence="1 2" key="1">
    <citation type="submission" date="2018-03" db="EMBL/GenBank/DDBJ databases">
        <title>Ahniella affigens gen. nov., sp. nov., a gammaproteobacterium isolated from sandy soil near a stream.</title>
        <authorList>
            <person name="Ko Y."/>
            <person name="Kim J.-H."/>
        </authorList>
    </citation>
    <scope>NUCLEOTIDE SEQUENCE [LARGE SCALE GENOMIC DNA]</scope>
    <source>
        <strain evidence="1 2">D13</strain>
    </source>
</reference>
<dbReference type="EMBL" id="CP027860">
    <property type="protein sequence ID" value="AVP97111.1"/>
    <property type="molecule type" value="Genomic_DNA"/>
</dbReference>
<accession>A0A2P1PQI8</accession>
<gene>
    <name evidence="1" type="ORF">C7S18_07860</name>
</gene>
<dbReference type="Gene3D" id="3.40.50.1820">
    <property type="entry name" value="alpha/beta hydrolase"/>
    <property type="match status" value="1"/>
</dbReference>
<dbReference type="InterPro" id="IPR029058">
    <property type="entry name" value="AB_hydrolase_fold"/>
</dbReference>
<protein>
    <recommendedName>
        <fullName evidence="3">Lipase</fullName>
    </recommendedName>
</protein>
<name>A0A2P1PQI8_9GAMM</name>
<reference evidence="1 2" key="2">
    <citation type="submission" date="2018-03" db="EMBL/GenBank/DDBJ databases">
        <authorList>
            <person name="Keele B.F."/>
        </authorList>
    </citation>
    <scope>NUCLEOTIDE SEQUENCE [LARGE SCALE GENOMIC DNA]</scope>
    <source>
        <strain evidence="1 2">D13</strain>
    </source>
</reference>
<proteinExistence type="predicted"/>
<evidence type="ECO:0008006" key="3">
    <source>
        <dbReference type="Google" id="ProtNLM"/>
    </source>
</evidence>
<dbReference type="OrthoDB" id="5644163at2"/>
<keyword evidence="2" id="KW-1185">Reference proteome</keyword>
<sequence>MGSARGTATLIHFLGGKHVNKLLIGLGLSLAASTSVANTGVAFVHGTGKQTNAAKDYWTQENIDSIRQGLPNPANYTVINCDFEQYMWTSAAAGCLAGQLTTFIQQKGITDLVVETHSNGGNVMRWIMSNPTYDSRYPNIISKVRWVNALAPSSAGTPLANAVMNGNVFEQSLGWLVGYKSDAVRMQQTSWMATYNANNLYGTAGRPALPKPFYSVVGSDVDSAIWDPDSYCGGYFENVGLETTQNWLASCSDGFLNCTSQAAAGTVWFYDTSRMAGSEPLSHNQSRRKCFGLDVILRNDL</sequence>
<organism evidence="1 2">
    <name type="scientific">Ahniella affigens</name>
    <dbReference type="NCBI Taxonomy" id="2021234"/>
    <lineage>
        <taxon>Bacteria</taxon>
        <taxon>Pseudomonadati</taxon>
        <taxon>Pseudomonadota</taxon>
        <taxon>Gammaproteobacteria</taxon>
        <taxon>Lysobacterales</taxon>
        <taxon>Rhodanobacteraceae</taxon>
        <taxon>Ahniella</taxon>
    </lineage>
</organism>